<dbReference type="NCBIfam" id="TIGR02013">
    <property type="entry name" value="rpoB"/>
    <property type="match status" value="1"/>
</dbReference>
<comment type="catalytic activity">
    <reaction evidence="5 7">
        <text>RNA(n) + a ribonucleoside 5'-triphosphate = RNA(n+1) + diphosphate</text>
        <dbReference type="Rhea" id="RHEA:21248"/>
        <dbReference type="Rhea" id="RHEA-COMP:14527"/>
        <dbReference type="Rhea" id="RHEA-COMP:17342"/>
        <dbReference type="ChEBI" id="CHEBI:33019"/>
        <dbReference type="ChEBI" id="CHEBI:61557"/>
        <dbReference type="ChEBI" id="CHEBI:140395"/>
        <dbReference type="EC" id="2.7.7.6"/>
    </reaction>
</comment>
<keyword evidence="3 7" id="KW-0548">Nucleotidyltransferase</keyword>
<dbReference type="InterPro" id="IPR010243">
    <property type="entry name" value="RNA_pol_bsu_bac"/>
</dbReference>
<proteinExistence type="inferred from homology"/>
<gene>
    <name evidence="12" type="ORF">BW244_0177</name>
</gene>
<dbReference type="GO" id="GO:0000428">
    <property type="term" value="C:DNA-directed RNA polymerase complex"/>
    <property type="evidence" value="ECO:0007669"/>
    <property type="project" value="UniProtKB-KW"/>
</dbReference>
<keyword evidence="1 7" id="KW-0240">DNA-directed RNA polymerase</keyword>
<evidence type="ECO:0000259" key="10">
    <source>
        <dbReference type="Pfam" id="PF04563"/>
    </source>
</evidence>
<dbReference type="Gene3D" id="3.90.1100.10">
    <property type="match status" value="2"/>
</dbReference>
<dbReference type="InterPro" id="IPR007644">
    <property type="entry name" value="RNA_pol_bsu_protrusion"/>
</dbReference>
<dbReference type="InterPro" id="IPR007121">
    <property type="entry name" value="RNA_pol_bsu_CS"/>
</dbReference>
<comment type="similarity">
    <text evidence="6">Belongs to the RNA polymerase beta chain family.</text>
</comment>
<keyword evidence="2 7" id="KW-0808">Transferase</keyword>
<feature type="domain" description="RNA polymerase beta subunit protrusion" evidence="10">
    <location>
        <begin position="26"/>
        <end position="424"/>
    </location>
</feature>
<dbReference type="Gene3D" id="3.90.1800.10">
    <property type="entry name" value="RNA polymerase alpha subunit dimerisation domain"/>
    <property type="match status" value="1"/>
</dbReference>
<dbReference type="PANTHER" id="PTHR20856">
    <property type="entry name" value="DNA-DIRECTED RNA POLYMERASE I SUBUNIT 2"/>
    <property type="match status" value="1"/>
</dbReference>
<dbReference type="RefSeq" id="WP_211118447.1">
    <property type="nucleotide sequence ID" value="NZ_CP019943.1"/>
</dbReference>
<evidence type="ECO:0000259" key="9">
    <source>
        <dbReference type="Pfam" id="PF04560"/>
    </source>
</evidence>
<evidence type="ECO:0000256" key="5">
    <source>
        <dbReference type="ARBA" id="ARBA00048552"/>
    </source>
</evidence>
<dbReference type="AlphaFoldDB" id="A0A1U9RT24"/>
<keyword evidence="4 7" id="KW-0804">Transcription</keyword>
<feature type="domain" description="RNA polymerase Rpb2" evidence="9">
    <location>
        <begin position="1190"/>
        <end position="1263"/>
    </location>
</feature>
<dbReference type="Gene3D" id="2.40.50.100">
    <property type="match status" value="1"/>
</dbReference>
<evidence type="ECO:0000313" key="12">
    <source>
        <dbReference type="EMBL" id="AQU89595.1"/>
    </source>
</evidence>
<dbReference type="NCBIfam" id="NF001616">
    <property type="entry name" value="PRK00405.1"/>
    <property type="match status" value="1"/>
</dbReference>
<evidence type="ECO:0000256" key="6">
    <source>
        <dbReference type="RuleBase" id="RU000434"/>
    </source>
</evidence>
<dbReference type="InterPro" id="IPR015712">
    <property type="entry name" value="DNA-dir_RNA_pol_su2"/>
</dbReference>
<dbReference type="Pfam" id="PF04565">
    <property type="entry name" value="RNA_pol_Rpb2_3"/>
    <property type="match status" value="1"/>
</dbReference>
<name>A0A1U9RT24_CARRU</name>
<comment type="subunit">
    <text evidence="7">The RNAP catalytic core consists of 2 alpha, 1 beta, 1 beta' and 1 omega subunit. When a sigma factor is associated with the core the holoenzyme is formed, which can initiate transcription.</text>
</comment>
<dbReference type="InterPro" id="IPR007120">
    <property type="entry name" value="DNA-dir_RNAP_su2_dom"/>
</dbReference>
<dbReference type="InterPro" id="IPR037034">
    <property type="entry name" value="RNA_pol_Rpb2_2_sf"/>
</dbReference>
<evidence type="ECO:0000256" key="3">
    <source>
        <dbReference type="ARBA" id="ARBA00022695"/>
    </source>
</evidence>
<dbReference type="EMBL" id="CP019943">
    <property type="protein sequence ID" value="AQU89595.1"/>
    <property type="molecule type" value="Genomic_DNA"/>
</dbReference>
<dbReference type="GO" id="GO:0003677">
    <property type="term" value="F:DNA binding"/>
    <property type="evidence" value="ECO:0007669"/>
    <property type="project" value="InterPro"/>
</dbReference>
<feature type="domain" description="DNA-directed RNA polymerase subunit 2 hybrid-binding" evidence="8">
    <location>
        <begin position="652"/>
        <end position="1187"/>
    </location>
</feature>
<dbReference type="InterPro" id="IPR014724">
    <property type="entry name" value="RNA_pol_RPB2_OB-fold"/>
</dbReference>
<dbReference type="Gene3D" id="2.40.270.10">
    <property type="entry name" value="DNA-directed RNA polymerase, subunit 2, domain 6"/>
    <property type="match status" value="2"/>
</dbReference>
<dbReference type="Pfam" id="PF00562">
    <property type="entry name" value="RNA_pol_Rpb2_6"/>
    <property type="match status" value="1"/>
</dbReference>
<dbReference type="Gene3D" id="3.90.1110.10">
    <property type="entry name" value="RNA polymerase Rpb2, domain 2"/>
    <property type="match status" value="2"/>
</dbReference>
<evidence type="ECO:0000259" key="11">
    <source>
        <dbReference type="Pfam" id="PF04565"/>
    </source>
</evidence>
<protein>
    <recommendedName>
        <fullName evidence="7">DNA-directed RNA polymerase subunit beta</fullName>
        <ecNumber evidence="7">2.7.7.6</ecNumber>
    </recommendedName>
</protein>
<dbReference type="InterPro" id="IPR037033">
    <property type="entry name" value="DNA-dir_RNAP_su2_hyb_sf"/>
</dbReference>
<dbReference type="GO" id="GO:0003899">
    <property type="term" value="F:DNA-directed RNA polymerase activity"/>
    <property type="evidence" value="ECO:0007669"/>
    <property type="project" value="UniProtKB-EC"/>
</dbReference>
<dbReference type="CDD" id="cd00653">
    <property type="entry name" value="RNA_pol_B_RPB2"/>
    <property type="match status" value="1"/>
</dbReference>
<evidence type="ECO:0000256" key="7">
    <source>
        <dbReference type="RuleBase" id="RU363031"/>
    </source>
</evidence>
<feature type="domain" description="RNA polymerase Rpb2" evidence="11">
    <location>
        <begin position="446"/>
        <end position="513"/>
    </location>
</feature>
<evidence type="ECO:0000256" key="1">
    <source>
        <dbReference type="ARBA" id="ARBA00022478"/>
    </source>
</evidence>
<dbReference type="Gene3D" id="2.30.150.10">
    <property type="entry name" value="DNA-directed RNA polymerase, beta subunit, external 1 domain"/>
    <property type="match status" value="1"/>
</dbReference>
<comment type="function">
    <text evidence="7">DNA-dependent RNA polymerase catalyzes the transcription of DNA into RNA using the four ribonucleoside triphosphates as substrates.</text>
</comment>
<dbReference type="InterPro" id="IPR007641">
    <property type="entry name" value="RNA_pol_Rpb2_7"/>
</dbReference>
<evidence type="ECO:0000256" key="4">
    <source>
        <dbReference type="ARBA" id="ARBA00023163"/>
    </source>
</evidence>
<dbReference type="EC" id="2.7.7.6" evidence="7"/>
<evidence type="ECO:0000313" key="13">
    <source>
        <dbReference type="Proteomes" id="UP000189666"/>
    </source>
</evidence>
<evidence type="ECO:0000256" key="2">
    <source>
        <dbReference type="ARBA" id="ARBA00022679"/>
    </source>
</evidence>
<organism evidence="12 13">
    <name type="scientific">Carsonella ruddii</name>
    <dbReference type="NCBI Taxonomy" id="114186"/>
    <lineage>
        <taxon>Bacteria</taxon>
        <taxon>Pseudomonadati</taxon>
        <taxon>Pseudomonadota</taxon>
        <taxon>Gammaproteobacteria</taxon>
        <taxon>Oceanospirillales</taxon>
        <taxon>Halomonadaceae</taxon>
        <taxon>Zymobacter group</taxon>
        <taxon>Candidatus Carsonella</taxon>
    </lineage>
</organism>
<dbReference type="GO" id="GO:0032549">
    <property type="term" value="F:ribonucleoside binding"/>
    <property type="evidence" value="ECO:0007669"/>
    <property type="project" value="InterPro"/>
</dbReference>
<dbReference type="Gene3D" id="2.40.50.150">
    <property type="match status" value="1"/>
</dbReference>
<dbReference type="Pfam" id="PF04563">
    <property type="entry name" value="RNA_pol_Rpb2_1"/>
    <property type="match status" value="1"/>
</dbReference>
<dbReference type="InterPro" id="IPR007645">
    <property type="entry name" value="RNA_pol_Rpb2_3"/>
</dbReference>
<dbReference type="Pfam" id="PF04560">
    <property type="entry name" value="RNA_pol_Rpb2_7"/>
    <property type="match status" value="1"/>
</dbReference>
<dbReference type="SUPFAM" id="SSF64484">
    <property type="entry name" value="beta and beta-prime subunits of DNA dependent RNA-polymerase"/>
    <property type="match status" value="1"/>
</dbReference>
<sequence>MISLINFNRYCLSKKNFFHKCYKPYLNHIQISSYNNFLKSKKNNFSIKNIVKKYFPLFNIKKYIFLKFFKIIIKKPFYNEEYCKNKNIHYYSIIYVYFKIYMFNKNLIFIKKFELGCIPYITKKGNFIINGTNRVLISQFNKSYGIYFFTEKKKYCKIIPYYGNWVEFIFKKKIFKFFFDKKKSFFVKNLLISLGLNKKFFFKYFFFKIKLKILKGKKKKFFLINKKFFFKKKYKIFFCFSFKNIKNFYLGEYLNLKNKFFKKFKLINNKIINLLFLKKIFFLKIIIFKKKIENINIIKIYKNYKFNFEENNFLNKKGKILNFFKKIFKKKIYNFSEIGLKRVKEILSEKKIFLNIFTILEIIKKFLKFLKFDIIDDSLESLENKYIYSCGKLLSIKFEKSLIKIIKNIKFRIKNFNNINDLNNIIEKNIITIELKDYFCNNELSQFLDQNNPLSEISHLRKISLVNNNIKKENCGFDIRDLHISHYCKICPIDTPEGHNIGLINSFSFYSKINKYNYISTVYKISILGNIIGIIFLDYKKEKLKNIVNFLSTIKTIYGEIFKFPFLEIRKKNNYNKKIFLFIDLIEISGDQIISIGASLIPFLSNNDANRCLMGSNMQRQAVPLIKSDNSIVGTGNELIVGLNTRYNILSNFKGYVIYSDNYSIIVKNNFKIKKYKVLNFLRTNQNTVINQILKINIGEIVNKGSILADSNVTTNGEISLGKNIRVAFMSWYGYNFEDSILISDKIIKKNSFSSFHIYEYICVLKYNENGFDILSNDVFNKQQILKKKIKSGIIKIGEYVKSKDILVGKMCPKNKDNFSPEEKLFKIVFSDNNFNYFEQPLCLPKNINGVVLNIDDFKLYSFKKNIIKILNIEQLKYTIKKMNNFLYEFIFFYFVTIKKCSFNKKVIINNKIFVFNNNINILLNLKYINKKENYKIKIFKKIFLKIILNKKIFFKIKKENFLNYNDFETNIIRIIKIKIIVKKTLKIGDKMSGRHGNKGVISNIIDEINMPYDKYGKSIDIILNPLGVPSRMNVGQLLEVYLSSSIKEIKNIFNKINIYNFSFYKLKMIIKIIIKIIFKKDLKIESINNFDCYNIFLNFNLKLKVCVHSFNKINDLIIKNIINKLGFSKNGKIFLFDGITGIKFVKPINVGYIYFMKLNHLVSDKIYSRSIGPYSMITQQPLGGKSNFGGQRLGEMEVWALEAYGAAHILKEMLTVKSDDIEGRNLIFKNIMKGIYNVDSGIPESFQILLNEIKALCFDIKTI</sequence>
<reference evidence="12 13" key="1">
    <citation type="submission" date="2017-02" db="EMBL/GenBank/DDBJ databases">
        <title>Complete Genome of Candidatus Carsonella ruddii strain BC, a Nutritional Endosymbiont of Bactericera cockerelli.</title>
        <authorList>
            <person name="Riley A.B."/>
            <person name="Kim D.H."/>
            <person name="Hansen A.K."/>
        </authorList>
    </citation>
    <scope>NUCLEOTIDE SEQUENCE [LARGE SCALE GENOMIC DNA]</scope>
    <source>
        <strain evidence="12 13">BC</strain>
    </source>
</reference>
<dbReference type="Proteomes" id="UP000189666">
    <property type="component" value="Chromosome"/>
</dbReference>
<evidence type="ECO:0000259" key="8">
    <source>
        <dbReference type="Pfam" id="PF00562"/>
    </source>
</evidence>
<dbReference type="InterPro" id="IPR042107">
    <property type="entry name" value="DNA-dir_RNA_pol_bsu_ext_1_sf"/>
</dbReference>
<dbReference type="PROSITE" id="PS01166">
    <property type="entry name" value="RNA_POL_BETA"/>
    <property type="match status" value="1"/>
</dbReference>
<dbReference type="GO" id="GO:0006351">
    <property type="term" value="P:DNA-templated transcription"/>
    <property type="evidence" value="ECO:0007669"/>
    <property type="project" value="InterPro"/>
</dbReference>
<accession>A0A1U9RT24</accession>